<feature type="region of interest" description="Disordered" evidence="11">
    <location>
        <begin position="528"/>
        <end position="558"/>
    </location>
</feature>
<dbReference type="Pfam" id="PF05227">
    <property type="entry name" value="CHASE3"/>
    <property type="match status" value="1"/>
</dbReference>
<evidence type="ECO:0000256" key="8">
    <source>
        <dbReference type="ARBA" id="ARBA00022989"/>
    </source>
</evidence>
<feature type="coiled-coil region" evidence="10">
    <location>
        <begin position="267"/>
        <end position="301"/>
    </location>
</feature>
<proteinExistence type="predicted"/>
<dbReference type="CDD" id="cd00082">
    <property type="entry name" value="HisKA"/>
    <property type="match status" value="1"/>
</dbReference>
<dbReference type="InterPro" id="IPR036890">
    <property type="entry name" value="HATPase_C_sf"/>
</dbReference>
<evidence type="ECO:0000256" key="2">
    <source>
        <dbReference type="ARBA" id="ARBA00004236"/>
    </source>
</evidence>
<keyword evidence="7 15" id="KW-0418">Kinase</keyword>
<evidence type="ECO:0000256" key="12">
    <source>
        <dbReference type="SAM" id="Phobius"/>
    </source>
</evidence>
<dbReference type="EC" id="2.7.13.3" evidence="3"/>
<evidence type="ECO:0000313" key="15">
    <source>
        <dbReference type="EMBL" id="GFG59686.1"/>
    </source>
</evidence>
<gene>
    <name evidence="15" type="ORF">MMUR_38220</name>
</gene>
<feature type="domain" description="HAMP" evidence="14">
    <location>
        <begin position="216"/>
        <end position="268"/>
    </location>
</feature>
<dbReference type="SMART" id="SM00388">
    <property type="entry name" value="HisKA"/>
    <property type="match status" value="1"/>
</dbReference>
<evidence type="ECO:0000256" key="4">
    <source>
        <dbReference type="ARBA" id="ARBA00022553"/>
    </source>
</evidence>
<comment type="catalytic activity">
    <reaction evidence="1">
        <text>ATP + protein L-histidine = ADP + protein N-phospho-L-histidine.</text>
        <dbReference type="EC" id="2.7.13.3"/>
    </reaction>
</comment>
<evidence type="ECO:0000256" key="6">
    <source>
        <dbReference type="ARBA" id="ARBA00022692"/>
    </source>
</evidence>
<evidence type="ECO:0000256" key="1">
    <source>
        <dbReference type="ARBA" id="ARBA00000085"/>
    </source>
</evidence>
<dbReference type="InterPro" id="IPR003661">
    <property type="entry name" value="HisK_dim/P_dom"/>
</dbReference>
<evidence type="ECO:0000256" key="3">
    <source>
        <dbReference type="ARBA" id="ARBA00012438"/>
    </source>
</evidence>
<dbReference type="GO" id="GO:0000155">
    <property type="term" value="F:phosphorelay sensor kinase activity"/>
    <property type="evidence" value="ECO:0007669"/>
    <property type="project" value="InterPro"/>
</dbReference>
<dbReference type="InterPro" id="IPR036097">
    <property type="entry name" value="HisK_dim/P_sf"/>
</dbReference>
<dbReference type="GO" id="GO:0005886">
    <property type="term" value="C:plasma membrane"/>
    <property type="evidence" value="ECO:0007669"/>
    <property type="project" value="UniProtKB-SubCell"/>
</dbReference>
<dbReference type="SUPFAM" id="SSF158472">
    <property type="entry name" value="HAMP domain-like"/>
    <property type="match status" value="1"/>
</dbReference>
<dbReference type="SMART" id="SM00304">
    <property type="entry name" value="HAMP"/>
    <property type="match status" value="1"/>
</dbReference>
<keyword evidence="8 12" id="KW-1133">Transmembrane helix</keyword>
<dbReference type="Pfam" id="PF02518">
    <property type="entry name" value="HATPase_c"/>
    <property type="match status" value="1"/>
</dbReference>
<reference evidence="15 16" key="1">
    <citation type="journal article" date="2019" name="Emerg. Microbes Infect.">
        <title>Comprehensive subspecies identification of 175 nontuberculous mycobacteria species based on 7547 genomic profiles.</title>
        <authorList>
            <person name="Matsumoto Y."/>
            <person name="Kinjo T."/>
            <person name="Motooka D."/>
            <person name="Nabeya D."/>
            <person name="Jung N."/>
            <person name="Uechi K."/>
            <person name="Horii T."/>
            <person name="Iida T."/>
            <person name="Fujita J."/>
            <person name="Nakamura S."/>
        </authorList>
    </citation>
    <scope>NUCLEOTIDE SEQUENCE [LARGE SCALE GENOMIC DNA]</scope>
    <source>
        <strain evidence="15 16">JCM 13392</strain>
    </source>
</reference>
<dbReference type="RefSeq" id="WP_193490146.1">
    <property type="nucleotide sequence ID" value="NZ_BAAAMC010000017.1"/>
</dbReference>
<keyword evidence="10" id="KW-0175">Coiled coil</keyword>
<dbReference type="PANTHER" id="PTHR43304">
    <property type="entry name" value="PHYTOCHROME-LIKE PROTEIN CPH1"/>
    <property type="match status" value="1"/>
</dbReference>
<evidence type="ECO:0000259" key="14">
    <source>
        <dbReference type="PROSITE" id="PS50885"/>
    </source>
</evidence>
<evidence type="ECO:0000259" key="13">
    <source>
        <dbReference type="PROSITE" id="PS50109"/>
    </source>
</evidence>
<dbReference type="PROSITE" id="PS50109">
    <property type="entry name" value="HIS_KIN"/>
    <property type="match status" value="1"/>
</dbReference>
<name>A0A7I9WQZ3_9MYCO</name>
<dbReference type="PROSITE" id="PS50885">
    <property type="entry name" value="HAMP"/>
    <property type="match status" value="1"/>
</dbReference>
<dbReference type="Pfam" id="PF00512">
    <property type="entry name" value="HisKA"/>
    <property type="match status" value="1"/>
</dbReference>
<dbReference type="Pfam" id="PF00672">
    <property type="entry name" value="HAMP"/>
    <property type="match status" value="1"/>
</dbReference>
<comment type="caution">
    <text evidence="15">The sequence shown here is derived from an EMBL/GenBank/DDBJ whole genome shotgun (WGS) entry which is preliminary data.</text>
</comment>
<dbReference type="SUPFAM" id="SSF55874">
    <property type="entry name" value="ATPase domain of HSP90 chaperone/DNA topoisomerase II/histidine kinase"/>
    <property type="match status" value="1"/>
</dbReference>
<dbReference type="InterPro" id="IPR003594">
    <property type="entry name" value="HATPase_dom"/>
</dbReference>
<feature type="transmembrane region" description="Helical" evidence="12">
    <location>
        <begin position="194"/>
        <end position="214"/>
    </location>
</feature>
<keyword evidence="6 12" id="KW-0812">Transmembrane</keyword>
<keyword evidence="12" id="KW-0472">Membrane</keyword>
<dbReference type="PRINTS" id="PR00344">
    <property type="entry name" value="BCTRLSENSOR"/>
</dbReference>
<dbReference type="Gene3D" id="1.10.287.130">
    <property type="match status" value="1"/>
</dbReference>
<dbReference type="SUPFAM" id="SSF47384">
    <property type="entry name" value="Homodimeric domain of signal transducing histidine kinase"/>
    <property type="match status" value="1"/>
</dbReference>
<dbReference type="CDD" id="cd06225">
    <property type="entry name" value="HAMP"/>
    <property type="match status" value="1"/>
</dbReference>
<feature type="transmembrane region" description="Helical" evidence="12">
    <location>
        <begin position="20"/>
        <end position="40"/>
    </location>
</feature>
<dbReference type="PANTHER" id="PTHR43304:SF1">
    <property type="entry name" value="PAC DOMAIN-CONTAINING PROTEIN"/>
    <property type="match status" value="1"/>
</dbReference>
<sequence>MTEPHTRSDRILTVQGWLNLVLSVMGLVVLAGGVATVLLLGRSDQVTEELTEDIGPARIAAYQLQAALRDQETAVRGYLIAADRQFLAPYYDGQRLEAEAAAALRESVGDRPELMEDLTAIEETAATWRSGYAEPVIGTVTPGIPALVDTATAESGRVAFDRLREMFSVQNDNLVQARQTAADDLDRVDTWRNIVLITVVVAFLLTAGLLAILVRNAVTRPLAMLAAACRRITDGEFAARIPQSGPRDIRGIASDVEDMRQRIVEELETSTTARARLAEQAAELDEQAVELRRSNAELEQFAYVASHDLQEPLRKVASFCQLLEKRYGDQLDERGTEYIRFAVDGAKRMQQLINDLLAFSRVGRLNAAHADVDLGATLDAGLANLAAAVEETGAEIVRPATLPHLVGDPTLLALLWQNLIGNAMKFRRPEAVPRIVIDCAPGSGERDGFWVLSLTDNGIGIEAEFADKVFVIFQRLHGRDTYSGTGIGLAVCRKIVEHHGGTIWIDTSYTDGTRFCFTLPAESLPAESLPAESLPAESLPAETLPAETLPAEPEGNPA</sequence>
<accession>A0A7I9WQZ3</accession>
<evidence type="ECO:0000256" key="10">
    <source>
        <dbReference type="SAM" id="Coils"/>
    </source>
</evidence>
<dbReference type="InterPro" id="IPR004358">
    <property type="entry name" value="Sig_transdc_His_kin-like_C"/>
</dbReference>
<evidence type="ECO:0000256" key="11">
    <source>
        <dbReference type="SAM" id="MobiDB-lite"/>
    </source>
</evidence>
<organism evidence="15 16">
    <name type="scientific">Mycolicibacterium murale</name>
    <dbReference type="NCBI Taxonomy" id="182220"/>
    <lineage>
        <taxon>Bacteria</taxon>
        <taxon>Bacillati</taxon>
        <taxon>Actinomycetota</taxon>
        <taxon>Actinomycetes</taxon>
        <taxon>Mycobacteriales</taxon>
        <taxon>Mycobacteriaceae</taxon>
        <taxon>Mycolicibacterium</taxon>
    </lineage>
</organism>
<dbReference type="Proteomes" id="UP000465241">
    <property type="component" value="Unassembled WGS sequence"/>
</dbReference>
<evidence type="ECO:0000256" key="7">
    <source>
        <dbReference type="ARBA" id="ARBA00022777"/>
    </source>
</evidence>
<protein>
    <recommendedName>
        <fullName evidence="3">histidine kinase</fullName>
        <ecNumber evidence="3">2.7.13.3</ecNumber>
    </recommendedName>
</protein>
<dbReference type="Gene3D" id="3.30.565.10">
    <property type="entry name" value="Histidine kinase-like ATPase, C-terminal domain"/>
    <property type="match status" value="1"/>
</dbReference>
<keyword evidence="9" id="KW-0902">Two-component regulatory system</keyword>
<dbReference type="AlphaFoldDB" id="A0A7I9WQZ3"/>
<comment type="subcellular location">
    <subcellularLocation>
        <location evidence="2">Cell membrane</location>
    </subcellularLocation>
</comment>
<dbReference type="Gene3D" id="6.10.340.10">
    <property type="match status" value="1"/>
</dbReference>
<keyword evidence="5" id="KW-0808">Transferase</keyword>
<evidence type="ECO:0000256" key="5">
    <source>
        <dbReference type="ARBA" id="ARBA00022679"/>
    </source>
</evidence>
<evidence type="ECO:0000313" key="16">
    <source>
        <dbReference type="Proteomes" id="UP000465241"/>
    </source>
</evidence>
<dbReference type="InterPro" id="IPR052162">
    <property type="entry name" value="Sensor_kinase/Photoreceptor"/>
</dbReference>
<evidence type="ECO:0000256" key="9">
    <source>
        <dbReference type="ARBA" id="ARBA00023012"/>
    </source>
</evidence>
<dbReference type="SMART" id="SM00387">
    <property type="entry name" value="HATPase_c"/>
    <property type="match status" value="1"/>
</dbReference>
<dbReference type="InterPro" id="IPR005467">
    <property type="entry name" value="His_kinase_dom"/>
</dbReference>
<keyword evidence="16" id="KW-1185">Reference proteome</keyword>
<dbReference type="InterPro" id="IPR003660">
    <property type="entry name" value="HAMP_dom"/>
</dbReference>
<keyword evidence="4" id="KW-0597">Phosphoprotein</keyword>
<dbReference type="InterPro" id="IPR007891">
    <property type="entry name" value="CHASE3"/>
</dbReference>
<dbReference type="EMBL" id="BLKT01000003">
    <property type="protein sequence ID" value="GFG59686.1"/>
    <property type="molecule type" value="Genomic_DNA"/>
</dbReference>
<feature type="domain" description="Histidine kinase" evidence="13">
    <location>
        <begin position="304"/>
        <end position="523"/>
    </location>
</feature>